<gene>
    <name evidence="1" type="ordered locus">MTR_2g023230</name>
</gene>
<keyword evidence="1" id="KW-0472">Membrane</keyword>
<evidence type="ECO:0000313" key="2">
    <source>
        <dbReference type="EnsemblPlants" id="KEH36856"/>
    </source>
</evidence>
<accession>A0A072V5F2</accession>
<dbReference type="EMBL" id="CM001218">
    <property type="protein sequence ID" value="KEH36856.1"/>
    <property type="molecule type" value="Genomic_DNA"/>
</dbReference>
<reference evidence="1 3" key="2">
    <citation type="journal article" date="2014" name="BMC Genomics">
        <title>An improved genome release (version Mt4.0) for the model legume Medicago truncatula.</title>
        <authorList>
            <person name="Tang H."/>
            <person name="Krishnakumar V."/>
            <person name="Bidwell S."/>
            <person name="Rosen B."/>
            <person name="Chan A."/>
            <person name="Zhou S."/>
            <person name="Gentzbittel L."/>
            <person name="Childs K.L."/>
            <person name="Yandell M."/>
            <person name="Gundlach H."/>
            <person name="Mayer K.F."/>
            <person name="Schwartz D.C."/>
            <person name="Town C.D."/>
        </authorList>
    </citation>
    <scope>GENOME REANNOTATION</scope>
    <source>
        <strain evidence="1">A17</strain>
        <strain evidence="2 3">cv. Jemalong A17</strain>
    </source>
</reference>
<proteinExistence type="predicted"/>
<name>A0A072V5F2_MEDTR</name>
<sequence length="79" mass="9219">MGYLCENKIKYKLLIIRGAVWKCLCLDYFGLSAVASAYGTIWERMLPDLMIGVYELLEAVLPRSIWIPVKNEFKYVKRN</sequence>
<keyword evidence="1" id="KW-0812">Transmembrane</keyword>
<reference evidence="1 3" key="1">
    <citation type="journal article" date="2011" name="Nature">
        <title>The Medicago genome provides insight into the evolution of rhizobial symbioses.</title>
        <authorList>
            <person name="Young N.D."/>
            <person name="Debelle F."/>
            <person name="Oldroyd G.E."/>
            <person name="Geurts R."/>
            <person name="Cannon S.B."/>
            <person name="Udvardi M.K."/>
            <person name="Benedito V.A."/>
            <person name="Mayer K.F."/>
            <person name="Gouzy J."/>
            <person name="Schoof H."/>
            <person name="Van de Peer Y."/>
            <person name="Proost S."/>
            <person name="Cook D.R."/>
            <person name="Meyers B.C."/>
            <person name="Spannagl M."/>
            <person name="Cheung F."/>
            <person name="De Mita S."/>
            <person name="Krishnakumar V."/>
            <person name="Gundlach H."/>
            <person name="Zhou S."/>
            <person name="Mudge J."/>
            <person name="Bharti A.K."/>
            <person name="Murray J.D."/>
            <person name="Naoumkina M.A."/>
            <person name="Rosen B."/>
            <person name="Silverstein K.A."/>
            <person name="Tang H."/>
            <person name="Rombauts S."/>
            <person name="Zhao P.X."/>
            <person name="Zhou P."/>
            <person name="Barbe V."/>
            <person name="Bardou P."/>
            <person name="Bechner M."/>
            <person name="Bellec A."/>
            <person name="Berger A."/>
            <person name="Berges H."/>
            <person name="Bidwell S."/>
            <person name="Bisseling T."/>
            <person name="Choisne N."/>
            <person name="Couloux A."/>
            <person name="Denny R."/>
            <person name="Deshpande S."/>
            <person name="Dai X."/>
            <person name="Doyle J.J."/>
            <person name="Dudez A.M."/>
            <person name="Farmer A.D."/>
            <person name="Fouteau S."/>
            <person name="Franken C."/>
            <person name="Gibelin C."/>
            <person name="Gish J."/>
            <person name="Goldstein S."/>
            <person name="Gonzalez A.J."/>
            <person name="Green P.J."/>
            <person name="Hallab A."/>
            <person name="Hartog M."/>
            <person name="Hua A."/>
            <person name="Humphray S.J."/>
            <person name="Jeong D.H."/>
            <person name="Jing Y."/>
            <person name="Jocker A."/>
            <person name="Kenton S.M."/>
            <person name="Kim D.J."/>
            <person name="Klee K."/>
            <person name="Lai H."/>
            <person name="Lang C."/>
            <person name="Lin S."/>
            <person name="Macmil S.L."/>
            <person name="Magdelenat G."/>
            <person name="Matthews L."/>
            <person name="McCorrison J."/>
            <person name="Monaghan E.L."/>
            <person name="Mun J.H."/>
            <person name="Najar F.Z."/>
            <person name="Nicholson C."/>
            <person name="Noirot C."/>
            <person name="O'Bleness M."/>
            <person name="Paule C.R."/>
            <person name="Poulain J."/>
            <person name="Prion F."/>
            <person name="Qin B."/>
            <person name="Qu C."/>
            <person name="Retzel E.F."/>
            <person name="Riddle C."/>
            <person name="Sallet E."/>
            <person name="Samain S."/>
            <person name="Samson N."/>
            <person name="Sanders I."/>
            <person name="Saurat O."/>
            <person name="Scarpelli C."/>
            <person name="Schiex T."/>
            <person name="Segurens B."/>
            <person name="Severin A.J."/>
            <person name="Sherrier D.J."/>
            <person name="Shi R."/>
            <person name="Sims S."/>
            <person name="Singer S.R."/>
            <person name="Sinharoy S."/>
            <person name="Sterck L."/>
            <person name="Viollet A."/>
            <person name="Wang B.B."/>
            <person name="Wang K."/>
            <person name="Wang M."/>
            <person name="Wang X."/>
            <person name="Warfsmann J."/>
            <person name="Weissenbach J."/>
            <person name="White D.D."/>
            <person name="White J.D."/>
            <person name="Wiley G.B."/>
            <person name="Wincker P."/>
            <person name="Xing Y."/>
            <person name="Yang L."/>
            <person name="Yao Z."/>
            <person name="Ying F."/>
            <person name="Zhai J."/>
            <person name="Zhou L."/>
            <person name="Zuber A."/>
            <person name="Denarie J."/>
            <person name="Dixon R.A."/>
            <person name="May G.D."/>
            <person name="Schwartz D.C."/>
            <person name="Rogers J."/>
            <person name="Quetier F."/>
            <person name="Town C.D."/>
            <person name="Roe B.A."/>
        </authorList>
    </citation>
    <scope>NUCLEOTIDE SEQUENCE [LARGE SCALE GENOMIC DNA]</scope>
    <source>
        <strain evidence="1">A17</strain>
        <strain evidence="2 3">cv. Jemalong A17</strain>
    </source>
</reference>
<dbReference type="HOGENOM" id="CLU_2609604_0_0_1"/>
<organism evidence="1 3">
    <name type="scientific">Medicago truncatula</name>
    <name type="common">Barrel medic</name>
    <name type="synonym">Medicago tribuloides</name>
    <dbReference type="NCBI Taxonomy" id="3880"/>
    <lineage>
        <taxon>Eukaryota</taxon>
        <taxon>Viridiplantae</taxon>
        <taxon>Streptophyta</taxon>
        <taxon>Embryophyta</taxon>
        <taxon>Tracheophyta</taxon>
        <taxon>Spermatophyta</taxon>
        <taxon>Magnoliopsida</taxon>
        <taxon>eudicotyledons</taxon>
        <taxon>Gunneridae</taxon>
        <taxon>Pentapetalae</taxon>
        <taxon>rosids</taxon>
        <taxon>fabids</taxon>
        <taxon>Fabales</taxon>
        <taxon>Fabaceae</taxon>
        <taxon>Papilionoideae</taxon>
        <taxon>50 kb inversion clade</taxon>
        <taxon>NPAAA clade</taxon>
        <taxon>Hologalegina</taxon>
        <taxon>IRL clade</taxon>
        <taxon>Trifolieae</taxon>
        <taxon>Medicago</taxon>
    </lineage>
</organism>
<reference evidence="2" key="3">
    <citation type="submission" date="2015-04" db="UniProtKB">
        <authorList>
            <consortium name="EnsemblPlants"/>
        </authorList>
    </citation>
    <scope>IDENTIFICATION</scope>
    <source>
        <strain evidence="2">cv. Jemalong A17</strain>
    </source>
</reference>
<dbReference type="Proteomes" id="UP000002051">
    <property type="component" value="Chromosome 2"/>
</dbReference>
<protein>
    <submittedName>
        <fullName evidence="1">Transmembrane protein, putative</fullName>
    </submittedName>
</protein>
<dbReference type="AlphaFoldDB" id="A0A072V5F2"/>
<evidence type="ECO:0000313" key="1">
    <source>
        <dbReference type="EMBL" id="KEH36856.1"/>
    </source>
</evidence>
<evidence type="ECO:0000313" key="3">
    <source>
        <dbReference type="Proteomes" id="UP000002051"/>
    </source>
</evidence>
<dbReference type="EnsemblPlants" id="KEH36856">
    <property type="protein sequence ID" value="KEH36856"/>
    <property type="gene ID" value="MTR_2g023230"/>
</dbReference>
<keyword evidence="3" id="KW-1185">Reference proteome</keyword>